<dbReference type="EMBL" id="CP039393">
    <property type="protein sequence ID" value="QCD34604.1"/>
    <property type="molecule type" value="Genomic_DNA"/>
</dbReference>
<dbReference type="InterPro" id="IPR036291">
    <property type="entry name" value="NAD(P)-bd_dom_sf"/>
</dbReference>
<gene>
    <name evidence="2" type="ORF">E7746_01270</name>
</gene>
<evidence type="ECO:0000313" key="3">
    <source>
        <dbReference type="Proteomes" id="UP000297031"/>
    </source>
</evidence>
<keyword evidence="3" id="KW-1185">Reference proteome</keyword>
<sequence length="285" mass="30881">MTTSNNDASKPRTKDAHISHCNGFMGRYIARELGHGDDYEPPALCPLTVISDSGEMTEEEAVKLIDDTKPKHVVVVSSTAVYGLSSGENIDETAPVRPADNASRHLASIEDRVKERCKATGAMCTILRPADVVGTGMEGFTGRLARDVNNGSYMHVKGNEAQRSIVHAIDVAKAVRAVAEKAGDDCIEGVYNLTDRSGATIEQLADAIAYRLGNKRIFATGLKAAKALALLGDITLGALPWSRKKLKARTTTLTFNSFAISKHTTWEPMSVTEYLKTHKYSEDDI</sequence>
<proteinExistence type="predicted"/>
<dbReference type="PANTHER" id="PTHR43245:SF13">
    <property type="entry name" value="UDP-D-APIOSE_UDP-D-XYLOSE SYNTHASE 2"/>
    <property type="match status" value="1"/>
</dbReference>
<dbReference type="Gene3D" id="3.40.50.720">
    <property type="entry name" value="NAD(P)-binding Rossmann-like Domain"/>
    <property type="match status" value="1"/>
</dbReference>
<dbReference type="OrthoDB" id="329806at2"/>
<dbReference type="InterPro" id="IPR001509">
    <property type="entry name" value="Epimerase_deHydtase"/>
</dbReference>
<dbReference type="AlphaFoldDB" id="A0A4P7VDX6"/>
<dbReference type="Pfam" id="PF01370">
    <property type="entry name" value="Epimerase"/>
    <property type="match status" value="1"/>
</dbReference>
<dbReference type="SUPFAM" id="SSF51735">
    <property type="entry name" value="NAD(P)-binding Rossmann-fold domains"/>
    <property type="match status" value="1"/>
</dbReference>
<reference evidence="2 3" key="1">
    <citation type="submission" date="2019-02" db="EMBL/GenBank/DDBJ databases">
        <title>Isolation and identification of novel species under the genus Muribaculum.</title>
        <authorList>
            <person name="Miyake S."/>
            <person name="Ding Y."/>
            <person name="Low A."/>
            <person name="Soh M."/>
            <person name="Seedorf H."/>
        </authorList>
    </citation>
    <scope>NUCLEOTIDE SEQUENCE [LARGE SCALE GENOMIC DNA]</scope>
    <source>
        <strain evidence="2 3">TLL-A4</strain>
    </source>
</reference>
<feature type="domain" description="NAD-dependent epimerase/dehydratase" evidence="1">
    <location>
        <begin position="62"/>
        <end position="192"/>
    </location>
</feature>
<dbReference type="KEGG" id="mgod:E7746_01270"/>
<evidence type="ECO:0000259" key="1">
    <source>
        <dbReference type="Pfam" id="PF01370"/>
    </source>
</evidence>
<protein>
    <submittedName>
        <fullName evidence="2">NAD-dependent epimerase/dehydratase family protein</fullName>
    </submittedName>
</protein>
<dbReference type="PANTHER" id="PTHR43245">
    <property type="entry name" value="BIFUNCTIONAL POLYMYXIN RESISTANCE PROTEIN ARNA"/>
    <property type="match status" value="1"/>
</dbReference>
<dbReference type="RefSeq" id="WP_136409593.1">
    <property type="nucleotide sequence ID" value="NZ_CP039393.1"/>
</dbReference>
<dbReference type="InterPro" id="IPR050177">
    <property type="entry name" value="Lipid_A_modif_metabolic_enz"/>
</dbReference>
<organism evidence="2 3">
    <name type="scientific">Muribaculum gordoncarteri</name>
    <dbReference type="NCBI Taxonomy" id="2530390"/>
    <lineage>
        <taxon>Bacteria</taxon>
        <taxon>Pseudomonadati</taxon>
        <taxon>Bacteroidota</taxon>
        <taxon>Bacteroidia</taxon>
        <taxon>Bacteroidales</taxon>
        <taxon>Muribaculaceae</taxon>
        <taxon>Muribaculum</taxon>
    </lineage>
</organism>
<name>A0A4P7VDX6_9BACT</name>
<dbReference type="Proteomes" id="UP000297031">
    <property type="component" value="Chromosome"/>
</dbReference>
<evidence type="ECO:0000313" key="2">
    <source>
        <dbReference type="EMBL" id="QCD34604.1"/>
    </source>
</evidence>
<accession>A0A4P7VDX6</accession>